<proteinExistence type="predicted"/>
<gene>
    <name evidence="1" type="ORF">GCM10023225_09900</name>
</gene>
<dbReference type="Proteomes" id="UP001501195">
    <property type="component" value="Unassembled WGS sequence"/>
</dbReference>
<evidence type="ECO:0000313" key="1">
    <source>
        <dbReference type="EMBL" id="GAA4969723.1"/>
    </source>
</evidence>
<protein>
    <submittedName>
        <fullName evidence="1">DUF3349 domain-containing protein</fullName>
    </submittedName>
</protein>
<dbReference type="RefSeq" id="WP_345711268.1">
    <property type="nucleotide sequence ID" value="NZ_BAABIL010000121.1"/>
</dbReference>
<reference evidence="2" key="1">
    <citation type="journal article" date="2019" name="Int. J. Syst. Evol. Microbiol.">
        <title>The Global Catalogue of Microorganisms (GCM) 10K type strain sequencing project: providing services to taxonomists for standard genome sequencing and annotation.</title>
        <authorList>
            <consortium name="The Broad Institute Genomics Platform"/>
            <consortium name="The Broad Institute Genome Sequencing Center for Infectious Disease"/>
            <person name="Wu L."/>
            <person name="Ma J."/>
        </authorList>
    </citation>
    <scope>NUCLEOTIDE SEQUENCE [LARGE SCALE GENOMIC DNA]</scope>
    <source>
        <strain evidence="2">JCM 18126</strain>
    </source>
</reference>
<dbReference type="Pfam" id="PF11829">
    <property type="entry name" value="DUF3349"/>
    <property type="match status" value="1"/>
</dbReference>
<name>A0ABP9HFH1_9ACTN</name>
<comment type="caution">
    <text evidence="1">The sequence shown here is derived from an EMBL/GenBank/DDBJ whole genome shotgun (WGS) entry which is preliminary data.</text>
</comment>
<accession>A0ABP9HFH1</accession>
<evidence type="ECO:0000313" key="2">
    <source>
        <dbReference type="Proteomes" id="UP001501195"/>
    </source>
</evidence>
<sequence length="112" mass="11824">MTDTDTDTEIGTGTGFASRALGWLRAGYPAGVPQQDYVVLLGLLRRKCTDAEVHHIATELAGLAAQGTEITTADVERLISEATLDTASAEDVRRVSSRLAAGGWPLADAPDR</sequence>
<dbReference type="Gene3D" id="6.10.140.2080">
    <property type="match status" value="1"/>
</dbReference>
<dbReference type="EMBL" id="BAABIL010000121">
    <property type="protein sequence ID" value="GAA4969723.1"/>
    <property type="molecule type" value="Genomic_DNA"/>
</dbReference>
<keyword evidence="2" id="KW-1185">Reference proteome</keyword>
<dbReference type="Gene3D" id="1.10.10.2390">
    <property type="match status" value="1"/>
</dbReference>
<dbReference type="InterPro" id="IPR021784">
    <property type="entry name" value="DUF3349"/>
</dbReference>
<organism evidence="1 2">
    <name type="scientific">Kineococcus glutinatus</name>
    <dbReference type="NCBI Taxonomy" id="1070872"/>
    <lineage>
        <taxon>Bacteria</taxon>
        <taxon>Bacillati</taxon>
        <taxon>Actinomycetota</taxon>
        <taxon>Actinomycetes</taxon>
        <taxon>Kineosporiales</taxon>
        <taxon>Kineosporiaceae</taxon>
        <taxon>Kineococcus</taxon>
    </lineage>
</organism>